<dbReference type="GO" id="GO:0009626">
    <property type="term" value="P:plant-type hypersensitive response"/>
    <property type="evidence" value="ECO:0007669"/>
    <property type="project" value="UniProtKB-ARBA"/>
</dbReference>
<dbReference type="InterPro" id="IPR002182">
    <property type="entry name" value="NB-ARC"/>
</dbReference>
<dbReference type="Pfam" id="PF25019">
    <property type="entry name" value="LRR_R13L1-DRL21"/>
    <property type="match status" value="1"/>
</dbReference>
<dbReference type="Gene3D" id="3.80.10.10">
    <property type="entry name" value="Ribonuclease Inhibitor"/>
    <property type="match status" value="3"/>
</dbReference>
<dbReference type="Gene3D" id="1.10.10.10">
    <property type="entry name" value="Winged helix-like DNA-binding domain superfamily/Winged helix DNA-binding domain"/>
    <property type="match status" value="1"/>
</dbReference>
<feature type="domain" description="Disease resistance protein winged helix" evidence="9">
    <location>
        <begin position="435"/>
        <end position="508"/>
    </location>
</feature>
<dbReference type="OMA" id="HNRVAFH"/>
<feature type="domain" description="NB-ARC" evidence="7">
    <location>
        <begin position="186"/>
        <end position="348"/>
    </location>
</feature>
<dbReference type="STRING" id="4577.A0A1D6F2A4"/>
<dbReference type="InterPro" id="IPR042197">
    <property type="entry name" value="Apaf_helical"/>
</dbReference>
<dbReference type="EMBL" id="CM007648">
    <property type="protein sequence ID" value="ONM25564.1"/>
    <property type="molecule type" value="Genomic_DNA"/>
</dbReference>
<dbReference type="Gene3D" id="1.20.5.4130">
    <property type="match status" value="1"/>
</dbReference>
<dbReference type="GO" id="GO:0005524">
    <property type="term" value="F:ATP binding"/>
    <property type="evidence" value="ECO:0007669"/>
    <property type="project" value="UniProtKB-KW"/>
</dbReference>
<evidence type="ECO:0000256" key="4">
    <source>
        <dbReference type="ARBA" id="ARBA00022741"/>
    </source>
</evidence>
<dbReference type="InterPro" id="IPR027417">
    <property type="entry name" value="P-loop_NTPase"/>
</dbReference>
<evidence type="ECO:0000256" key="1">
    <source>
        <dbReference type="ARBA" id="ARBA00008894"/>
    </source>
</evidence>
<dbReference type="ExpressionAtlas" id="A0A1D6F2A4">
    <property type="expression patterns" value="baseline and differential"/>
</dbReference>
<evidence type="ECO:0000256" key="6">
    <source>
        <dbReference type="ARBA" id="ARBA00022840"/>
    </source>
</evidence>
<dbReference type="GO" id="GO:0002758">
    <property type="term" value="P:innate immune response-activating signaling pathway"/>
    <property type="evidence" value="ECO:0007669"/>
    <property type="project" value="UniProtKB-ARBA"/>
</dbReference>
<dbReference type="IntAct" id="A0A1D6F2A4">
    <property type="interactions" value="2"/>
</dbReference>
<dbReference type="InterPro" id="IPR032675">
    <property type="entry name" value="LRR_dom_sf"/>
</dbReference>
<feature type="domain" description="R13L1/DRL21-like LRR repeat region" evidence="10">
    <location>
        <begin position="695"/>
        <end position="815"/>
    </location>
</feature>
<dbReference type="Pfam" id="PF23559">
    <property type="entry name" value="WHD_DRP"/>
    <property type="match status" value="1"/>
</dbReference>
<dbReference type="FunFam" id="1.10.10.10:FF:000322">
    <property type="entry name" value="Probable disease resistance protein At1g63360"/>
    <property type="match status" value="1"/>
</dbReference>
<reference evidence="11" key="1">
    <citation type="submission" date="2015-12" db="EMBL/GenBank/DDBJ databases">
        <title>Update maize B73 reference genome by single molecule sequencing technologies.</title>
        <authorList>
            <consortium name="Maize Genome Sequencing Project"/>
            <person name="Ware D."/>
        </authorList>
    </citation>
    <scope>NUCLEOTIDE SEQUENCE [LARGE SCALE GENOMIC DNA]</scope>
    <source>
        <tissue evidence="11">Seedling</tissue>
    </source>
</reference>
<dbReference type="SUPFAM" id="SSF52540">
    <property type="entry name" value="P-loop containing nucleoside triphosphate hydrolases"/>
    <property type="match status" value="1"/>
</dbReference>
<dbReference type="PANTHER" id="PTHR36766:SF55">
    <property type="entry name" value="OS11G0492900 PROTEIN"/>
    <property type="match status" value="1"/>
</dbReference>
<proteinExistence type="inferred from homology"/>
<feature type="domain" description="Disease resistance N-terminal" evidence="8">
    <location>
        <begin position="14"/>
        <end position="97"/>
    </location>
</feature>
<dbReference type="SUPFAM" id="SSF52047">
    <property type="entry name" value="RNI-like"/>
    <property type="match status" value="1"/>
</dbReference>
<gene>
    <name evidence="11" type="ORF">ZEAMMB73_Zm00001d007016</name>
</gene>
<keyword evidence="5" id="KW-0611">Plant defense</keyword>
<dbReference type="InParanoid" id="A0A1D6F2A4"/>
<dbReference type="SUPFAM" id="SSF52058">
    <property type="entry name" value="L domain-like"/>
    <property type="match status" value="1"/>
</dbReference>
<dbReference type="PRINTS" id="PR00364">
    <property type="entry name" value="DISEASERSIST"/>
</dbReference>
<evidence type="ECO:0000313" key="11">
    <source>
        <dbReference type="EMBL" id="ONM25564.1"/>
    </source>
</evidence>
<keyword evidence="3" id="KW-0677">Repeat</keyword>
<evidence type="ECO:0000256" key="5">
    <source>
        <dbReference type="ARBA" id="ARBA00022821"/>
    </source>
</evidence>
<dbReference type="eggNOG" id="KOG4658">
    <property type="taxonomic scope" value="Eukaryota"/>
</dbReference>
<evidence type="ECO:0000259" key="8">
    <source>
        <dbReference type="Pfam" id="PF18052"/>
    </source>
</evidence>
<evidence type="ECO:0000259" key="10">
    <source>
        <dbReference type="Pfam" id="PF25019"/>
    </source>
</evidence>
<dbReference type="Gene3D" id="1.10.8.430">
    <property type="entry name" value="Helical domain of apoptotic protease-activating factors"/>
    <property type="match status" value="1"/>
</dbReference>
<dbReference type="PaxDb" id="4577-GRMZM2G354013_P01"/>
<dbReference type="Pfam" id="PF00931">
    <property type="entry name" value="NB-ARC"/>
    <property type="match status" value="1"/>
</dbReference>
<evidence type="ECO:0000259" key="7">
    <source>
        <dbReference type="Pfam" id="PF00931"/>
    </source>
</evidence>
<sequence>MAELAISLVVAPLVSRLKEKASSSLLDQYNVMEGMEKHHETLVRWLPPILKVITDAERQASRRGVEKWLEQLKTAVYEANEVFDDFEYEALRRRAKKNGHIAELGVMTSVKLFPTHNRVAFHIRMGYRLRRVVDTFKDLIKEMDTFRFNKLEPEATTARKELREMDSIIVDPENIVARSRDDERKKIVNILVNGHVNSRDLMVVPIVGMPGLGKTTLAQLIYKDPEVKEHFHLLKWVTVSDDFSVLNLANKICNASERVLEDAVKKLQEHLKGKRYLLVLDDVWNRDIDKWRKLKACLMQGIGCAILVTTREQQIAQFMGTVVDSSWAKSYHEVAILGKEYIQEIIETRAFSLPKSKSDYLVKLAGLITERCAGSPLAAKAIGSVLRNKTTDGEWEDVLQRSTICNDETGILPILKLSYNDLPIDMKQCFAFCALYPKDYHIDVDKLIQLWMANGFISDQENEPAETIGKRIVNELVSRSFFQYEEQTMIGYNSTTFLKIHDLMQEVALSVSEKECACVTDKFITNSELLPSAARHILIQTWSNKRIHGYLYGFMRKLSRPIQTLMFDGSCEDAVVQHLSRHSSLRVLSMPGFWFRFPIKPKHMCHLRFLDVTGSRIKELPYDISILYNLQTLKLSGCRNLIRLPEQMKHMSALRHLYTDGCTRLECMPPDLGQITSLRTITWFVVGSGLSCSSLGELRDLNIGGSLMLKQLENVTGRRNAEAAKLENKKELRQLSLEWTSGKEEEQQCHEVLESLEAHDGLLALEIYSYQGTRFPSWMGMLKNILELRLFDCCKVEQLPPLCQLAELQLLHLKRLGNLRSLCSRCTSSTFGKLKDLKLVDLHVFEGFCKTMHGSTVAFPQLEILHIERCGNLAALTEASHCGGDYTVARSTFPELKRLILEDLCSFERWVAGLLEIEEEHALFPVVEIVVISKCPKLTTVPRAPKVKELVLRDVHEHISLGGIRCMTSLSTLLLDGVKLDVKERWDHPSSVVDMQLWRCSLFFQPRALVMWVCYWQLQDLTIYRCDELVSWPEKVFQSLISLRRLWIGNCKNLIGYAAANVPDQATSGRSELLPHLEYLEIWGCQNLVELFNSSPALKRMEVRECCKLESLYGKQLLDEAASSTDDVTASAHVEEKLSPSSLESLTILDCDRLSEVVNLPSSLRVIDIQGCFKLRFMSGQLDALNTLAITNCPELRSLETCIVDLTSLEILALCGCKSLASLPSAWAGRQEYSSLRQLTIRECPGIKSLPSTLQQRLDNGLLDFTNLDSRRREGTHQSCAYPQHASEIQHAS</sequence>
<dbReference type="GO" id="GO:0043531">
    <property type="term" value="F:ADP binding"/>
    <property type="evidence" value="ECO:0007669"/>
    <property type="project" value="InterPro"/>
</dbReference>
<name>A0A1D6F2A4_MAIZE</name>
<dbReference type="Pfam" id="PF18052">
    <property type="entry name" value="Rx_N"/>
    <property type="match status" value="1"/>
</dbReference>
<dbReference type="InterPro" id="IPR036388">
    <property type="entry name" value="WH-like_DNA-bd_sf"/>
</dbReference>
<evidence type="ECO:0000259" key="9">
    <source>
        <dbReference type="Pfam" id="PF23559"/>
    </source>
</evidence>
<evidence type="ECO:0000256" key="3">
    <source>
        <dbReference type="ARBA" id="ARBA00022737"/>
    </source>
</evidence>
<dbReference type="PANTHER" id="PTHR36766">
    <property type="entry name" value="PLANT BROAD-SPECTRUM MILDEW RESISTANCE PROTEIN RPW8"/>
    <property type="match status" value="1"/>
</dbReference>
<keyword evidence="6" id="KW-0067">ATP-binding</keyword>
<protein>
    <submittedName>
        <fullName evidence="11">Disease resistance protein RGA2</fullName>
    </submittedName>
</protein>
<dbReference type="InterPro" id="IPR056789">
    <property type="entry name" value="LRR_R13L1-DRL21"/>
</dbReference>
<organism evidence="11">
    <name type="scientific">Zea mays</name>
    <name type="common">Maize</name>
    <dbReference type="NCBI Taxonomy" id="4577"/>
    <lineage>
        <taxon>Eukaryota</taxon>
        <taxon>Viridiplantae</taxon>
        <taxon>Streptophyta</taxon>
        <taxon>Embryophyta</taxon>
        <taxon>Tracheophyta</taxon>
        <taxon>Spermatophyta</taxon>
        <taxon>Magnoliopsida</taxon>
        <taxon>Liliopsida</taxon>
        <taxon>Poales</taxon>
        <taxon>Poaceae</taxon>
        <taxon>PACMAD clade</taxon>
        <taxon>Panicoideae</taxon>
        <taxon>Andropogonodae</taxon>
        <taxon>Andropogoneae</taxon>
        <taxon>Tripsacinae</taxon>
        <taxon>Zea</taxon>
    </lineage>
</organism>
<dbReference type="SMR" id="A0A1D6F2A4"/>
<comment type="similarity">
    <text evidence="1">Belongs to the disease resistance NB-LRR family.</text>
</comment>
<keyword evidence="4" id="KW-0547">Nucleotide-binding</keyword>
<evidence type="ECO:0000256" key="2">
    <source>
        <dbReference type="ARBA" id="ARBA00022614"/>
    </source>
</evidence>
<dbReference type="InterPro" id="IPR058922">
    <property type="entry name" value="WHD_DRP"/>
</dbReference>
<dbReference type="InterPro" id="IPR041118">
    <property type="entry name" value="Rx_N"/>
</dbReference>
<accession>A0A1D6F2A4</accession>
<dbReference type="GO" id="GO:0042742">
    <property type="term" value="P:defense response to bacterium"/>
    <property type="evidence" value="ECO:0007669"/>
    <property type="project" value="UniProtKB-ARBA"/>
</dbReference>
<keyword evidence="2" id="KW-0433">Leucine-rich repeat</keyword>
<dbReference type="Gene3D" id="3.40.50.300">
    <property type="entry name" value="P-loop containing nucleotide triphosphate hydrolases"/>
    <property type="match status" value="1"/>
</dbReference>